<evidence type="ECO:0000256" key="6">
    <source>
        <dbReference type="ARBA" id="ARBA00023002"/>
    </source>
</evidence>
<feature type="region of interest" description="Disordered" evidence="13">
    <location>
        <begin position="16"/>
        <end position="40"/>
    </location>
</feature>
<evidence type="ECO:0000256" key="7">
    <source>
        <dbReference type="ARBA" id="ARBA00023010"/>
    </source>
</evidence>
<keyword evidence="10" id="KW-0676">Redox-active center</keyword>
<evidence type="ECO:0000256" key="3">
    <source>
        <dbReference type="ARBA" id="ARBA00013714"/>
    </source>
</evidence>
<dbReference type="GO" id="GO:0045041">
    <property type="term" value="P:protein import into mitochondrial intermembrane space"/>
    <property type="evidence" value="ECO:0007669"/>
    <property type="project" value="InterPro"/>
</dbReference>
<evidence type="ECO:0000256" key="5">
    <source>
        <dbReference type="ARBA" id="ARBA00022927"/>
    </source>
</evidence>
<dbReference type="PANTHER" id="PTHR21622">
    <property type="entry name" value="COILED-COIL-HELIX-COILED-COIL-HELIX DOMAIN CONTAINING 4"/>
    <property type="match status" value="1"/>
</dbReference>
<dbReference type="InterPro" id="IPR039289">
    <property type="entry name" value="CHCHD4"/>
</dbReference>
<feature type="compositionally biased region" description="Polar residues" evidence="13">
    <location>
        <begin position="23"/>
        <end position="40"/>
    </location>
</feature>
<gene>
    <name evidence="14" type="primary">MIA40</name>
    <name evidence="14" type="ORF">LTR97_005306</name>
</gene>
<accession>A0AAN7VS75</accession>
<keyword evidence="4" id="KW-0813">Transport</keyword>
<feature type="region of interest" description="Disordered" evidence="13">
    <location>
        <begin position="91"/>
        <end position="133"/>
    </location>
</feature>
<comment type="cofactor">
    <cofactor evidence="1">
        <name>Cu(2+)</name>
        <dbReference type="ChEBI" id="CHEBI:29036"/>
    </cofactor>
</comment>
<evidence type="ECO:0000256" key="2">
    <source>
        <dbReference type="ARBA" id="ARBA00004164"/>
    </source>
</evidence>
<keyword evidence="7" id="KW-0811">Translocation</keyword>
<reference evidence="14" key="1">
    <citation type="submission" date="2023-08" db="EMBL/GenBank/DDBJ databases">
        <title>Black Yeasts Isolated from many extreme environments.</title>
        <authorList>
            <person name="Coleine C."/>
            <person name="Stajich J.E."/>
            <person name="Selbmann L."/>
        </authorList>
    </citation>
    <scope>NUCLEOTIDE SEQUENCE</scope>
    <source>
        <strain evidence="14">CCFEE 5810</strain>
    </source>
</reference>
<dbReference type="GO" id="GO:0015035">
    <property type="term" value="F:protein-disulfide reductase activity"/>
    <property type="evidence" value="ECO:0007669"/>
    <property type="project" value="InterPro"/>
</dbReference>
<dbReference type="Gene3D" id="1.10.287.2900">
    <property type="match status" value="1"/>
</dbReference>
<name>A0AAN7VS75_9PEZI</name>
<keyword evidence="9" id="KW-1015">Disulfide bond</keyword>
<evidence type="ECO:0000256" key="8">
    <source>
        <dbReference type="ARBA" id="ARBA00023128"/>
    </source>
</evidence>
<evidence type="ECO:0000256" key="11">
    <source>
        <dbReference type="ARBA" id="ARBA00024980"/>
    </source>
</evidence>
<dbReference type="AlphaFoldDB" id="A0AAN7VS75"/>
<feature type="region of interest" description="Disordered" evidence="13">
    <location>
        <begin position="207"/>
        <end position="317"/>
    </location>
</feature>
<evidence type="ECO:0000313" key="15">
    <source>
        <dbReference type="Proteomes" id="UP001310594"/>
    </source>
</evidence>
<evidence type="ECO:0000256" key="1">
    <source>
        <dbReference type="ARBA" id="ARBA00001973"/>
    </source>
</evidence>
<feature type="compositionally biased region" description="Low complexity" evidence="13">
    <location>
        <begin position="101"/>
        <end position="114"/>
    </location>
</feature>
<evidence type="ECO:0000256" key="12">
    <source>
        <dbReference type="ARBA" id="ARBA00033150"/>
    </source>
</evidence>
<protein>
    <recommendedName>
        <fullName evidence="3">Mitochondrial intermembrane space import and assembly protein 40</fullName>
    </recommendedName>
    <alternativeName>
        <fullName evidence="12">Mitochondrial import inner membrane translocase TIM40</fullName>
    </alternativeName>
</protein>
<sequence>MYRNTLRTASSSLARAAFKQPATRRSLTTAPPHQTSRSWKNSALRWGLAGGLVYYYNTSSAFAEEPAYAVHAPPETSHETETFPSIDTVAEQRKAQSLPQDASSSTETASTDAEGALPGSPEGLEEEAGQQGAFNEETGEINWECPCLGGMAHGPCGEQFRAAFSCFVYSKDEPKGVDCIEHFKTMQGCFREHPDIYGAELEIDEEDAPPAHEGGDAAPSPDTPAPTDSGLDKPGPKPQPIPTPTPEEPAKAPTLANATRDGPTEKVNTSLGQTDTDEAIAGKTQRAEAATAQVQRDHGTPTSESPKAVPRAAHDAR</sequence>
<keyword evidence="5" id="KW-0653">Protein transport</keyword>
<evidence type="ECO:0000256" key="4">
    <source>
        <dbReference type="ARBA" id="ARBA00022448"/>
    </source>
</evidence>
<keyword evidence="8" id="KW-0496">Mitochondrion</keyword>
<evidence type="ECO:0000256" key="10">
    <source>
        <dbReference type="ARBA" id="ARBA00023284"/>
    </source>
</evidence>
<dbReference type="GO" id="GO:0005743">
    <property type="term" value="C:mitochondrial inner membrane"/>
    <property type="evidence" value="ECO:0007669"/>
    <property type="project" value="UniProtKB-SubCell"/>
</dbReference>
<evidence type="ECO:0000256" key="13">
    <source>
        <dbReference type="SAM" id="MobiDB-lite"/>
    </source>
</evidence>
<dbReference type="Proteomes" id="UP001310594">
    <property type="component" value="Unassembled WGS sequence"/>
</dbReference>
<feature type="compositionally biased region" description="Low complexity" evidence="13">
    <location>
        <begin position="216"/>
        <end position="229"/>
    </location>
</feature>
<dbReference type="EMBL" id="JAVRQU010000007">
    <property type="protein sequence ID" value="KAK5700789.1"/>
    <property type="molecule type" value="Genomic_DNA"/>
</dbReference>
<evidence type="ECO:0000313" key="14">
    <source>
        <dbReference type="EMBL" id="KAK5700789.1"/>
    </source>
</evidence>
<dbReference type="GO" id="GO:0005758">
    <property type="term" value="C:mitochondrial intermembrane space"/>
    <property type="evidence" value="ECO:0007669"/>
    <property type="project" value="TreeGrafter"/>
</dbReference>
<keyword evidence="6" id="KW-0560">Oxidoreductase</keyword>
<proteinExistence type="predicted"/>
<dbReference type="PANTHER" id="PTHR21622:SF0">
    <property type="entry name" value="COILED-COIL-HELIX-COILED-COIL-HELIX DOMAIN CONTAINING 4"/>
    <property type="match status" value="1"/>
</dbReference>
<feature type="compositionally biased region" description="Pro residues" evidence="13">
    <location>
        <begin position="236"/>
        <end position="247"/>
    </location>
</feature>
<comment type="caution">
    <text evidence="14">The sequence shown here is derived from an EMBL/GenBank/DDBJ whole genome shotgun (WGS) entry which is preliminary data.</text>
</comment>
<comment type="function">
    <text evidence="11">Required for the import and folding of small cysteine-containing proteins (small Tim) in the mitochondrial intermembrane space (IMS). Forms a redox cycle with ERV1 that involves a disulfide relay system. Precursor proteins to be imported into the IMS are translocated in their reduced form into the mitochondria. The oxidized form of MIA40 forms a transient intermolecular disulfide bridge with the reduced precursor protein, resulting in oxidation of the precursor protein that now contains an intramolecular disulfide bond and is able to undergo folding in the IMS.</text>
</comment>
<dbReference type="PROSITE" id="PS51808">
    <property type="entry name" value="CHCH"/>
    <property type="match status" value="1"/>
</dbReference>
<evidence type="ECO:0000256" key="9">
    <source>
        <dbReference type="ARBA" id="ARBA00023157"/>
    </source>
</evidence>
<comment type="subcellular location">
    <subcellularLocation>
        <location evidence="2">Mitochondrion inner membrane</location>
        <topology evidence="2">Single-pass type II membrane protein</topology>
        <orientation evidence="2">Intermembrane side</orientation>
    </subcellularLocation>
</comment>
<organism evidence="14 15">
    <name type="scientific">Elasticomyces elasticus</name>
    <dbReference type="NCBI Taxonomy" id="574655"/>
    <lineage>
        <taxon>Eukaryota</taxon>
        <taxon>Fungi</taxon>
        <taxon>Dikarya</taxon>
        <taxon>Ascomycota</taxon>
        <taxon>Pezizomycotina</taxon>
        <taxon>Dothideomycetes</taxon>
        <taxon>Dothideomycetidae</taxon>
        <taxon>Mycosphaerellales</taxon>
        <taxon>Teratosphaeriaceae</taxon>
        <taxon>Elasticomyces</taxon>
    </lineage>
</organism>